<keyword evidence="6 7" id="KW-0472">Membrane</keyword>
<keyword evidence="4 7" id="KW-0812">Transmembrane</keyword>
<evidence type="ECO:0000256" key="7">
    <source>
        <dbReference type="SAM" id="Phobius"/>
    </source>
</evidence>
<evidence type="ECO:0000256" key="3">
    <source>
        <dbReference type="ARBA" id="ARBA00022475"/>
    </source>
</evidence>
<keyword evidence="2" id="KW-0813">Transport</keyword>
<accession>A0A1M6EHF8</accession>
<feature type="transmembrane region" description="Helical" evidence="7">
    <location>
        <begin position="202"/>
        <end position="222"/>
    </location>
</feature>
<dbReference type="Pfam" id="PF03547">
    <property type="entry name" value="Mem_trans"/>
    <property type="match status" value="2"/>
</dbReference>
<dbReference type="InterPro" id="IPR004776">
    <property type="entry name" value="Mem_transp_PIN-like"/>
</dbReference>
<feature type="transmembrane region" description="Helical" evidence="7">
    <location>
        <begin position="6"/>
        <end position="27"/>
    </location>
</feature>
<dbReference type="GO" id="GO:0016020">
    <property type="term" value="C:membrane"/>
    <property type="evidence" value="ECO:0007669"/>
    <property type="project" value="UniProtKB-SubCell"/>
</dbReference>
<dbReference type="PANTHER" id="PTHR36838:SF1">
    <property type="entry name" value="SLR1864 PROTEIN"/>
    <property type="match status" value="1"/>
</dbReference>
<feature type="transmembrane region" description="Helical" evidence="7">
    <location>
        <begin position="169"/>
        <end position="190"/>
    </location>
</feature>
<evidence type="ECO:0000256" key="6">
    <source>
        <dbReference type="ARBA" id="ARBA00023136"/>
    </source>
</evidence>
<dbReference type="STRING" id="1121919.SAMN02745975_00743"/>
<dbReference type="OrthoDB" id="527159at2"/>
<feature type="transmembrane region" description="Helical" evidence="7">
    <location>
        <begin position="105"/>
        <end position="125"/>
    </location>
</feature>
<feature type="transmembrane region" description="Helical" evidence="7">
    <location>
        <begin position="62"/>
        <end position="84"/>
    </location>
</feature>
<evidence type="ECO:0000313" key="8">
    <source>
        <dbReference type="EMBL" id="SHI84760.1"/>
    </source>
</evidence>
<name>A0A1M6EHF8_9FIRM</name>
<keyword evidence="3" id="KW-1003">Cell membrane</keyword>
<organism evidence="8 9">
    <name type="scientific">Geosporobacter subterraneus DSM 17957</name>
    <dbReference type="NCBI Taxonomy" id="1121919"/>
    <lineage>
        <taxon>Bacteria</taxon>
        <taxon>Bacillati</taxon>
        <taxon>Bacillota</taxon>
        <taxon>Clostridia</taxon>
        <taxon>Peptostreptococcales</taxon>
        <taxon>Thermotaleaceae</taxon>
        <taxon>Geosporobacter</taxon>
    </lineage>
</organism>
<comment type="subcellular location">
    <subcellularLocation>
        <location evidence="1">Membrane</location>
        <topology evidence="1">Multi-pass membrane protein</topology>
    </subcellularLocation>
</comment>
<dbReference type="Proteomes" id="UP000184536">
    <property type="component" value="Unassembled WGS sequence"/>
</dbReference>
<reference evidence="9" key="1">
    <citation type="submission" date="2016-11" db="EMBL/GenBank/DDBJ databases">
        <authorList>
            <person name="Varghese N."/>
            <person name="Submissions S."/>
        </authorList>
    </citation>
    <scope>NUCLEOTIDE SEQUENCE [LARGE SCALE GENOMIC DNA]</scope>
    <source>
        <strain evidence="9">DSM 17957</strain>
    </source>
</reference>
<dbReference type="AlphaFoldDB" id="A0A1M6EHF8"/>
<keyword evidence="9" id="KW-1185">Reference proteome</keyword>
<feature type="transmembrane region" description="Helical" evidence="7">
    <location>
        <begin position="137"/>
        <end position="157"/>
    </location>
</feature>
<dbReference type="PANTHER" id="PTHR36838">
    <property type="entry name" value="AUXIN EFFLUX CARRIER FAMILY PROTEIN"/>
    <property type="match status" value="1"/>
</dbReference>
<dbReference type="EMBL" id="FQZV01000008">
    <property type="protein sequence ID" value="SHI84760.1"/>
    <property type="molecule type" value="Genomic_DNA"/>
</dbReference>
<evidence type="ECO:0000256" key="2">
    <source>
        <dbReference type="ARBA" id="ARBA00022448"/>
    </source>
</evidence>
<protein>
    <recommendedName>
        <fullName evidence="10">Transporter</fullName>
    </recommendedName>
</protein>
<dbReference type="RefSeq" id="WP_110940024.1">
    <property type="nucleotide sequence ID" value="NZ_FQZV01000008.1"/>
</dbReference>
<feature type="transmembrane region" description="Helical" evidence="7">
    <location>
        <begin position="295"/>
        <end position="318"/>
    </location>
</feature>
<proteinExistence type="predicted"/>
<feature type="transmembrane region" description="Helical" evidence="7">
    <location>
        <begin position="263"/>
        <end position="283"/>
    </location>
</feature>
<dbReference type="GO" id="GO:0055085">
    <property type="term" value="P:transmembrane transport"/>
    <property type="evidence" value="ECO:0007669"/>
    <property type="project" value="InterPro"/>
</dbReference>
<gene>
    <name evidence="8" type="ORF">SAMN02745975_00743</name>
</gene>
<evidence type="ECO:0000256" key="1">
    <source>
        <dbReference type="ARBA" id="ARBA00004141"/>
    </source>
</evidence>
<feature type="transmembrane region" description="Helical" evidence="7">
    <location>
        <begin position="39"/>
        <end position="56"/>
    </location>
</feature>
<feature type="transmembrane region" description="Helical" evidence="7">
    <location>
        <begin position="234"/>
        <end position="257"/>
    </location>
</feature>
<evidence type="ECO:0000313" key="9">
    <source>
        <dbReference type="Proteomes" id="UP000184536"/>
    </source>
</evidence>
<evidence type="ECO:0008006" key="10">
    <source>
        <dbReference type="Google" id="ProtNLM"/>
    </source>
</evidence>
<keyword evidence="5 7" id="KW-1133">Transmembrane helix</keyword>
<evidence type="ECO:0000256" key="4">
    <source>
        <dbReference type="ARBA" id="ARBA00022692"/>
    </source>
</evidence>
<evidence type="ECO:0000256" key="5">
    <source>
        <dbReference type="ARBA" id="ARBA00022989"/>
    </source>
</evidence>
<sequence>MSIFFHILGFNVVPIFTMIILGFVLGKKFNLDIYTLSKLNFYLFVPGFIFFNLYTSNLDFSLLKVLLFCVLYMAVNDILSRFIAGIRKYDTDMTNAFKNSIMFNNTGNIGLSLITLIFGNAPYIINGQKPYLSEALATQIIVLVFMNITMNTIGFYNAGSAKMKFKDSIGQIFSMPSIYVISFALLMKYLHIDLTGIPIWPAIGYLKDGLVAMALLTLGVQLSRTKFDFGSIDVYIAVTVRLILGPILALALINLFGFSKVTAQTLLISYSVPTAVNTALIAVECDNCKDFASQVVVVSTVFSSITLTLAIFFARIIFPA</sequence>